<comment type="cofactor">
    <cofactor evidence="1">
        <name>heme b</name>
        <dbReference type="ChEBI" id="CHEBI:60344"/>
    </cofactor>
</comment>
<dbReference type="InterPro" id="IPR006311">
    <property type="entry name" value="TAT_signal"/>
</dbReference>
<evidence type="ECO:0000313" key="13">
    <source>
        <dbReference type="Proteomes" id="UP000540929"/>
    </source>
</evidence>
<evidence type="ECO:0000256" key="2">
    <source>
        <dbReference type="ARBA" id="ARBA00022559"/>
    </source>
</evidence>
<name>A0A7Y9WUS7_9BURK</name>
<keyword evidence="6 12" id="KW-0560">Oxidoreductase</keyword>
<organism evidence="12 13">
    <name type="scientific">Paraburkholderia bryophila</name>
    <dbReference type="NCBI Taxonomy" id="420952"/>
    <lineage>
        <taxon>Bacteria</taxon>
        <taxon>Pseudomonadati</taxon>
        <taxon>Pseudomonadota</taxon>
        <taxon>Betaproteobacteria</taxon>
        <taxon>Burkholderiales</taxon>
        <taxon>Burkholderiaceae</taxon>
        <taxon>Paraburkholderia</taxon>
    </lineage>
</organism>
<dbReference type="SUPFAM" id="SSF54909">
    <property type="entry name" value="Dimeric alpha+beta barrel"/>
    <property type="match status" value="1"/>
</dbReference>
<dbReference type="GO" id="GO:0020037">
    <property type="term" value="F:heme binding"/>
    <property type="evidence" value="ECO:0007669"/>
    <property type="project" value="InterPro"/>
</dbReference>
<evidence type="ECO:0000259" key="10">
    <source>
        <dbReference type="Pfam" id="PF04261"/>
    </source>
</evidence>
<dbReference type="NCBIfam" id="TIGR01413">
    <property type="entry name" value="Dyp_perox_fam"/>
    <property type="match status" value="1"/>
</dbReference>
<dbReference type="EC" id="1.11.1.-" evidence="12"/>
<dbReference type="PROSITE" id="PS51318">
    <property type="entry name" value="TAT"/>
    <property type="match status" value="1"/>
</dbReference>
<comment type="caution">
    <text evidence="12">The sequence shown here is derived from an EMBL/GenBank/DDBJ whole genome shotgun (WGS) entry which is preliminary data.</text>
</comment>
<dbReference type="PANTHER" id="PTHR30521">
    <property type="entry name" value="DEFERROCHELATASE/PEROXIDASE"/>
    <property type="match status" value="1"/>
</dbReference>
<dbReference type="GO" id="GO:0046872">
    <property type="term" value="F:metal ion binding"/>
    <property type="evidence" value="ECO:0007669"/>
    <property type="project" value="UniProtKB-KW"/>
</dbReference>
<dbReference type="Pfam" id="PF20628">
    <property type="entry name" value="Dyp_perox_C"/>
    <property type="match status" value="1"/>
</dbReference>
<dbReference type="PROSITE" id="PS51404">
    <property type="entry name" value="DYP_PEROXIDASE"/>
    <property type="match status" value="1"/>
</dbReference>
<evidence type="ECO:0000256" key="4">
    <source>
        <dbReference type="ARBA" id="ARBA00022723"/>
    </source>
</evidence>
<gene>
    <name evidence="12" type="ORF">GGD40_006988</name>
</gene>
<feature type="domain" description="Dyp-type peroxidase C-terminal" evidence="11">
    <location>
        <begin position="260"/>
        <end position="453"/>
    </location>
</feature>
<evidence type="ECO:0000313" key="12">
    <source>
        <dbReference type="EMBL" id="NYH27417.1"/>
    </source>
</evidence>
<keyword evidence="13" id="KW-1185">Reference proteome</keyword>
<evidence type="ECO:0000256" key="6">
    <source>
        <dbReference type="ARBA" id="ARBA00023002"/>
    </source>
</evidence>
<evidence type="ECO:0000256" key="3">
    <source>
        <dbReference type="ARBA" id="ARBA00022617"/>
    </source>
</evidence>
<evidence type="ECO:0000256" key="8">
    <source>
        <dbReference type="SAM" id="MobiDB-lite"/>
    </source>
</evidence>
<dbReference type="InterPro" id="IPR011008">
    <property type="entry name" value="Dimeric_a/b-barrel"/>
</dbReference>
<feature type="chain" id="PRO_5030800348" evidence="9">
    <location>
        <begin position="37"/>
        <end position="466"/>
    </location>
</feature>
<feature type="domain" description="Dyp-type peroxidase N-terminal" evidence="10">
    <location>
        <begin position="60"/>
        <end position="252"/>
    </location>
</feature>
<evidence type="ECO:0000256" key="1">
    <source>
        <dbReference type="ARBA" id="ARBA00001970"/>
    </source>
</evidence>
<feature type="signal peptide" evidence="9">
    <location>
        <begin position="1"/>
        <end position="36"/>
    </location>
</feature>
<sequence length="466" mass="49894">MAHDQPPRPSRRGFLKAGGAAVAAGASLGAAQVAQAALAKTPAHSVDPQLAVEPFYGLHQGGVVTAQQSHTYVAALDLTTEKRDDVIALLRAWTDAAARLTQGNTAAPLSTTASTQAAQVDGMVENTSSSAPASKSGAKDDGSAYSPVNAKAAPDSGDVLGLGPCGLTITFGFGPGLFTKDGKDRYGLAARRPAALVDLPRFNGDQLIEQKTGGDLFIQACANDQQVAFHAVRQLARLAYGTAAMRWGQAGFLSGPRGQTPRNLMGFKDGTNNPSTAKPQLMNEFVWAGATPDAPWMEGGTYTVVRRIRITLEHWDNTEVDFQEQVFGRHKYSGAPIGKKSEFDAVDLKEEDKDGNPVIPENSHVRLSNQASNNGAQILRRSYSYNDSTDFYIERWPPWRQETEYDAGLIFVAHQSDPRKGFIPINDRLAKFDMMNQFTTHVGSAVFAVPPGAKPGSYIGAGLFEA</sequence>
<dbReference type="GO" id="GO:0004601">
    <property type="term" value="F:peroxidase activity"/>
    <property type="evidence" value="ECO:0007669"/>
    <property type="project" value="UniProtKB-KW"/>
</dbReference>
<evidence type="ECO:0000256" key="9">
    <source>
        <dbReference type="SAM" id="SignalP"/>
    </source>
</evidence>
<dbReference type="InterPro" id="IPR006314">
    <property type="entry name" value="Dyp_peroxidase"/>
</dbReference>
<dbReference type="InterPro" id="IPR048327">
    <property type="entry name" value="Dyp_perox_N"/>
</dbReference>
<keyword evidence="4" id="KW-0479">Metal-binding</keyword>
<dbReference type="EMBL" id="JACCAS010000002">
    <property type="protein sequence ID" value="NYH27417.1"/>
    <property type="molecule type" value="Genomic_DNA"/>
</dbReference>
<keyword evidence="3" id="KW-0349">Heme</keyword>
<evidence type="ECO:0000256" key="5">
    <source>
        <dbReference type="ARBA" id="ARBA00022729"/>
    </source>
</evidence>
<evidence type="ECO:0000259" key="11">
    <source>
        <dbReference type="Pfam" id="PF20628"/>
    </source>
</evidence>
<dbReference type="PANTHER" id="PTHR30521:SF4">
    <property type="entry name" value="DEFERROCHELATASE"/>
    <property type="match status" value="1"/>
</dbReference>
<keyword evidence="7" id="KW-0408">Iron</keyword>
<keyword evidence="2 12" id="KW-0575">Peroxidase</keyword>
<protein>
    <submittedName>
        <fullName evidence="12">Deferrochelatase/peroxidase EfeB</fullName>
        <ecNumber evidence="12">1.11.1.-</ecNumber>
    </submittedName>
</protein>
<dbReference type="AlphaFoldDB" id="A0A7Y9WUS7"/>
<keyword evidence="5 9" id="KW-0732">Signal</keyword>
<dbReference type="Pfam" id="PF04261">
    <property type="entry name" value="Dyp_perox_N"/>
    <property type="match status" value="1"/>
</dbReference>
<feature type="region of interest" description="Disordered" evidence="8">
    <location>
        <begin position="123"/>
        <end position="150"/>
    </location>
</feature>
<dbReference type="InterPro" id="IPR048328">
    <property type="entry name" value="Dyp_perox_C"/>
</dbReference>
<accession>A0A7Y9WUS7</accession>
<proteinExistence type="predicted"/>
<reference evidence="12 13" key="1">
    <citation type="submission" date="2020-07" db="EMBL/GenBank/DDBJ databases">
        <title>Exploring microbial biodiversity for novel pathways involved in the catabolism of aromatic compounds derived from lignin.</title>
        <authorList>
            <person name="Elkins J."/>
        </authorList>
    </citation>
    <scope>NUCLEOTIDE SEQUENCE [LARGE SCALE GENOMIC DNA]</scope>
    <source>
        <strain evidence="12 13">H2C3C</strain>
    </source>
</reference>
<dbReference type="Proteomes" id="UP000540929">
    <property type="component" value="Unassembled WGS sequence"/>
</dbReference>
<dbReference type="RefSeq" id="WP_179746704.1">
    <property type="nucleotide sequence ID" value="NZ_JACCAS010000002.1"/>
</dbReference>
<dbReference type="GO" id="GO:0005829">
    <property type="term" value="C:cytosol"/>
    <property type="evidence" value="ECO:0007669"/>
    <property type="project" value="TreeGrafter"/>
</dbReference>
<evidence type="ECO:0000256" key="7">
    <source>
        <dbReference type="ARBA" id="ARBA00023004"/>
    </source>
</evidence>